<evidence type="ECO:0000313" key="1">
    <source>
        <dbReference type="EMBL" id="SUZ48300.1"/>
    </source>
</evidence>
<sequence>MRREDAPPKWNLGIATLGPLLLLHDPGECELPLHA</sequence>
<gene>
    <name evidence="1" type="ORF">METZ01_LOCUS1154</name>
</gene>
<dbReference type="AlphaFoldDB" id="A0A381N103"/>
<name>A0A381N103_9ZZZZ</name>
<dbReference type="EMBL" id="UINC01000062">
    <property type="protein sequence ID" value="SUZ48300.1"/>
    <property type="molecule type" value="Genomic_DNA"/>
</dbReference>
<proteinExistence type="predicted"/>
<reference evidence="1" key="1">
    <citation type="submission" date="2018-05" db="EMBL/GenBank/DDBJ databases">
        <authorList>
            <person name="Lanie J.A."/>
            <person name="Ng W.-L."/>
            <person name="Kazmierczak K.M."/>
            <person name="Andrzejewski T.M."/>
            <person name="Davidsen T.M."/>
            <person name="Wayne K.J."/>
            <person name="Tettelin H."/>
            <person name="Glass J.I."/>
            <person name="Rusch D."/>
            <person name="Podicherti R."/>
            <person name="Tsui H.-C.T."/>
            <person name="Winkler M.E."/>
        </authorList>
    </citation>
    <scope>NUCLEOTIDE SEQUENCE</scope>
</reference>
<organism evidence="1">
    <name type="scientific">marine metagenome</name>
    <dbReference type="NCBI Taxonomy" id="408172"/>
    <lineage>
        <taxon>unclassified sequences</taxon>
        <taxon>metagenomes</taxon>
        <taxon>ecological metagenomes</taxon>
    </lineage>
</organism>
<accession>A0A381N103</accession>
<protein>
    <submittedName>
        <fullName evidence="1">Uncharacterized protein</fullName>
    </submittedName>
</protein>